<dbReference type="PANTHER" id="PTHR43033">
    <property type="entry name" value="TRNA(ILE)-LYSIDINE SYNTHASE-RELATED"/>
    <property type="match status" value="1"/>
</dbReference>
<evidence type="ECO:0000256" key="7">
    <source>
        <dbReference type="ARBA" id="ARBA00048539"/>
    </source>
</evidence>
<dbReference type="NCBIfam" id="TIGR02433">
    <property type="entry name" value="lysidine_TilS_C"/>
    <property type="match status" value="1"/>
</dbReference>
<comment type="catalytic activity">
    <reaction evidence="7 8">
        <text>cytidine(34) in tRNA(Ile2) + L-lysine + ATP = lysidine(34) in tRNA(Ile2) + AMP + diphosphate + H(+)</text>
        <dbReference type="Rhea" id="RHEA:43744"/>
        <dbReference type="Rhea" id="RHEA-COMP:10625"/>
        <dbReference type="Rhea" id="RHEA-COMP:10670"/>
        <dbReference type="ChEBI" id="CHEBI:15378"/>
        <dbReference type="ChEBI" id="CHEBI:30616"/>
        <dbReference type="ChEBI" id="CHEBI:32551"/>
        <dbReference type="ChEBI" id="CHEBI:33019"/>
        <dbReference type="ChEBI" id="CHEBI:82748"/>
        <dbReference type="ChEBI" id="CHEBI:83665"/>
        <dbReference type="ChEBI" id="CHEBI:456215"/>
        <dbReference type="EC" id="6.3.4.19"/>
    </reaction>
</comment>
<dbReference type="RefSeq" id="WP_289560533.1">
    <property type="nucleotide sequence ID" value="NZ_JAUDEO010000034.1"/>
</dbReference>
<reference evidence="10 11" key="3">
    <citation type="submission" date="2023-06" db="EMBL/GenBank/DDBJ databases">
        <authorList>
            <person name="Zeman M."/>
            <person name="Kubasova T."/>
            <person name="Jahodarova E."/>
            <person name="Nykrynova M."/>
            <person name="Rychlik I."/>
        </authorList>
    </citation>
    <scope>NUCLEOTIDE SEQUENCE [LARGE SCALE GENOMIC DNA]</scope>
    <source>
        <strain evidence="10 11">105_WCHN</strain>
    </source>
</reference>
<comment type="function">
    <text evidence="8">Ligates lysine onto the cytidine present at position 34 of the AUA codon-specific tRNA(Ile) that contains the anticodon CAU, in an ATP-dependent manner. Cytidine is converted to lysidine, thus changing the amino acid specificity of the tRNA from methionine to isoleucine.</text>
</comment>
<dbReference type="SUPFAM" id="SSF56037">
    <property type="entry name" value="PheT/TilS domain"/>
    <property type="match status" value="1"/>
</dbReference>
<dbReference type="InterPro" id="IPR012795">
    <property type="entry name" value="tRNA_Ile_lys_synt_N"/>
</dbReference>
<keyword evidence="6" id="KW-0067">ATP-binding</keyword>
<name>A0ABT7VN70_9LACO</name>
<dbReference type="SUPFAM" id="SSF52402">
    <property type="entry name" value="Adenine nucleotide alpha hydrolases-like"/>
    <property type="match status" value="1"/>
</dbReference>
<evidence type="ECO:0000256" key="4">
    <source>
        <dbReference type="ARBA" id="ARBA00022694"/>
    </source>
</evidence>
<keyword evidence="2 8" id="KW-0963">Cytoplasm</keyword>
<evidence type="ECO:0000256" key="6">
    <source>
        <dbReference type="ARBA" id="ARBA00022840"/>
    </source>
</evidence>
<keyword evidence="5" id="KW-0547">Nucleotide-binding</keyword>
<sequence>MSKLEEDFKRHLQRGRFFSRDDLVVVAVSTGVDSMVLLHLLMQLPTEYRPRLVVAHVNHELRTQSNQEEQFIRRFCRRHGLRLRVAHWPRAQHPATGVEAAARQFRYHFFAATMAATGAGYLLTAHHQNDLAETMLMKLVRGGQLSQLVGIRDQRSFASGQLVRPLLPFPKARLRAYANYHHLTWYEDDTNQDETITRNRYRHELLPVLERENPHFLDHLTAYHQQLMDLVSWAHHQADRQLADVTTAGQLVVSRWRQLPVAAQRLVLERWLERSVPDIKQAVIDAAMAALTSRHHPQQELSLPAGYQLVVNYAVAFIQPPRKMLGKPQNEGTTVVELGQWYPINDQQLILTKECRPDNAVYAQEMWLAPEQWPLRLRHWQPGDFIRLRGGGHQQVRRILIDQKVPNQDRAQQYVLVDAQGTVVWVVGRKWSWFDRPTDYRYRWRRVMIAIQEQ</sequence>
<keyword evidence="11" id="KW-1185">Reference proteome</keyword>
<comment type="caution">
    <text evidence="10">The sequence shown here is derived from an EMBL/GenBank/DDBJ whole genome shotgun (WGS) entry which is preliminary data.</text>
</comment>
<keyword evidence="3 8" id="KW-0436">Ligase</keyword>
<feature type="domain" description="Lysidine-tRNA(Ile) synthetase C-terminal" evidence="9">
    <location>
        <begin position="375"/>
        <end position="444"/>
    </location>
</feature>
<keyword evidence="4 8" id="KW-0819">tRNA processing</keyword>
<dbReference type="SMART" id="SM00977">
    <property type="entry name" value="TilS_C"/>
    <property type="match status" value="1"/>
</dbReference>
<evidence type="ECO:0000256" key="3">
    <source>
        <dbReference type="ARBA" id="ARBA00022598"/>
    </source>
</evidence>
<dbReference type="HAMAP" id="MF_01161">
    <property type="entry name" value="tRNA_Ile_lys_synt"/>
    <property type="match status" value="1"/>
</dbReference>
<comment type="caution">
    <text evidence="8">Lacks conserved residue(s) required for the propagation of feature annotation.</text>
</comment>
<protein>
    <recommendedName>
        <fullName evidence="8">tRNA(Ile)-lysidine synthase</fullName>
        <ecNumber evidence="8">6.3.4.19</ecNumber>
    </recommendedName>
    <alternativeName>
        <fullName evidence="8">tRNA(Ile)-2-lysyl-cytidine synthase</fullName>
    </alternativeName>
    <alternativeName>
        <fullName evidence="8">tRNA(Ile)-lysidine synthetase</fullName>
    </alternativeName>
</protein>
<dbReference type="Proteomes" id="UP001529423">
    <property type="component" value="Unassembled WGS sequence"/>
</dbReference>
<dbReference type="Gene3D" id="3.40.50.620">
    <property type="entry name" value="HUPs"/>
    <property type="match status" value="1"/>
</dbReference>
<dbReference type="EC" id="6.3.4.19" evidence="8"/>
<reference evidence="11" key="1">
    <citation type="submission" date="2023-06" db="EMBL/GenBank/DDBJ databases">
        <title>Identification and characterization of horizontal gene transfer across gut microbiota members of farm animals based on homology search.</title>
        <authorList>
            <person name="Zeman M."/>
            <person name="Kubasova T."/>
            <person name="Jahodarova E."/>
            <person name="Nykrynova M."/>
            <person name="Rychlik I."/>
        </authorList>
    </citation>
    <scope>NUCLEOTIDE SEQUENCE [LARGE SCALE GENOMIC DNA]</scope>
    <source>
        <strain evidence="11">105_WCHN</strain>
    </source>
</reference>
<evidence type="ECO:0000313" key="10">
    <source>
        <dbReference type="EMBL" id="MDM8334189.1"/>
    </source>
</evidence>
<dbReference type="CDD" id="cd01992">
    <property type="entry name" value="TilS_N"/>
    <property type="match status" value="1"/>
</dbReference>
<dbReference type="InterPro" id="IPR012796">
    <property type="entry name" value="Lysidine-tRNA-synth_C"/>
</dbReference>
<gene>
    <name evidence="8 10" type="primary">tilS</name>
    <name evidence="10" type="ORF">QUW46_06345</name>
</gene>
<proteinExistence type="inferred from homology"/>
<comment type="subcellular location">
    <subcellularLocation>
        <location evidence="1 8">Cytoplasm</location>
    </subcellularLocation>
</comment>
<evidence type="ECO:0000256" key="8">
    <source>
        <dbReference type="HAMAP-Rule" id="MF_01161"/>
    </source>
</evidence>
<evidence type="ECO:0000256" key="5">
    <source>
        <dbReference type="ARBA" id="ARBA00022741"/>
    </source>
</evidence>
<dbReference type="EMBL" id="JAUDEO010000034">
    <property type="protein sequence ID" value="MDM8334189.1"/>
    <property type="molecule type" value="Genomic_DNA"/>
</dbReference>
<dbReference type="InterPro" id="IPR015262">
    <property type="entry name" value="tRNA_Ile_lys_synt_subst-bd"/>
</dbReference>
<reference evidence="10 11" key="2">
    <citation type="submission" date="2023-06" db="EMBL/GenBank/DDBJ databases">
        <title>Identification and characterization of horizontal gene transfer across gut microbiota members of farm animals based on homology search.</title>
        <authorList>
            <person name="Schwarzerova J."/>
            <person name="Nykrynova M."/>
            <person name="Jureckova K."/>
            <person name="Cejkova D."/>
            <person name="Rychlik I."/>
        </authorList>
    </citation>
    <scope>NUCLEOTIDE SEQUENCE [LARGE SCALE GENOMIC DNA]</scope>
    <source>
        <strain evidence="10 11">105_WCHN</strain>
    </source>
</reference>
<dbReference type="NCBIfam" id="TIGR02432">
    <property type="entry name" value="lysidine_TilS_N"/>
    <property type="match status" value="1"/>
</dbReference>
<dbReference type="GO" id="GO:0032267">
    <property type="term" value="F:tRNA(Ile)-lysidine synthase activity"/>
    <property type="evidence" value="ECO:0007669"/>
    <property type="project" value="UniProtKB-EC"/>
</dbReference>
<dbReference type="Pfam" id="PF01171">
    <property type="entry name" value="ATP_bind_3"/>
    <property type="match status" value="1"/>
</dbReference>
<dbReference type="PANTHER" id="PTHR43033:SF1">
    <property type="entry name" value="TRNA(ILE)-LYSIDINE SYNTHASE-RELATED"/>
    <property type="match status" value="1"/>
</dbReference>
<evidence type="ECO:0000256" key="1">
    <source>
        <dbReference type="ARBA" id="ARBA00004496"/>
    </source>
</evidence>
<evidence type="ECO:0000256" key="2">
    <source>
        <dbReference type="ARBA" id="ARBA00022490"/>
    </source>
</evidence>
<accession>A0ABT7VN70</accession>
<dbReference type="InterPro" id="IPR012094">
    <property type="entry name" value="tRNA_Ile_lys_synt"/>
</dbReference>
<dbReference type="Pfam" id="PF09179">
    <property type="entry name" value="TilS"/>
    <property type="match status" value="1"/>
</dbReference>
<dbReference type="Pfam" id="PF11734">
    <property type="entry name" value="TilS_C"/>
    <property type="match status" value="1"/>
</dbReference>
<evidence type="ECO:0000313" key="11">
    <source>
        <dbReference type="Proteomes" id="UP001529423"/>
    </source>
</evidence>
<evidence type="ECO:0000259" key="9">
    <source>
        <dbReference type="SMART" id="SM00977"/>
    </source>
</evidence>
<comment type="similarity">
    <text evidence="8">Belongs to the tRNA(Ile)-lysidine synthase family.</text>
</comment>
<organism evidence="10 11">
    <name type="scientific">Limosilactobacillus panis</name>
    <dbReference type="NCBI Taxonomy" id="47493"/>
    <lineage>
        <taxon>Bacteria</taxon>
        <taxon>Bacillati</taxon>
        <taxon>Bacillota</taxon>
        <taxon>Bacilli</taxon>
        <taxon>Lactobacillales</taxon>
        <taxon>Lactobacillaceae</taxon>
        <taxon>Limosilactobacillus</taxon>
    </lineage>
</organism>
<dbReference type="InterPro" id="IPR014729">
    <property type="entry name" value="Rossmann-like_a/b/a_fold"/>
</dbReference>
<dbReference type="InterPro" id="IPR011063">
    <property type="entry name" value="TilS/TtcA_N"/>
</dbReference>